<dbReference type="EMBL" id="CP072168">
    <property type="protein sequence ID" value="QYA09100.1"/>
    <property type="molecule type" value="Genomic_DNA"/>
</dbReference>
<dbReference type="Pfam" id="PF01263">
    <property type="entry name" value="Aldose_epim"/>
    <property type="match status" value="1"/>
</dbReference>
<dbReference type="RefSeq" id="WP_027676284.1">
    <property type="nucleotide sequence ID" value="NZ_CP039692.1"/>
</dbReference>
<proteinExistence type="predicted"/>
<evidence type="ECO:0000313" key="1">
    <source>
        <dbReference type="EMBL" id="QCI99552.1"/>
    </source>
</evidence>
<evidence type="ECO:0000313" key="4">
    <source>
        <dbReference type="Proteomes" id="UP000826513"/>
    </source>
</evidence>
<dbReference type="SUPFAM" id="SSF74650">
    <property type="entry name" value="Galactose mutarotase-like"/>
    <property type="match status" value="1"/>
</dbReference>
<dbReference type="Proteomes" id="UP000826513">
    <property type="component" value="Chromosome 2"/>
</dbReference>
<dbReference type="Proteomes" id="UP000298545">
    <property type="component" value="Chromosome linear"/>
</dbReference>
<dbReference type="EMBL" id="CP039692">
    <property type="protein sequence ID" value="QCI99552.1"/>
    <property type="molecule type" value="Genomic_DNA"/>
</dbReference>
<gene>
    <name evidence="1" type="ORF">CFBP5473_16270</name>
    <name evidence="2" type="ORF">J5285_17005</name>
</gene>
<dbReference type="STRING" id="1367849.GCA_000518585_03700"/>
<dbReference type="KEGG" id="alf:CFBP5473_16270"/>
<dbReference type="InterPro" id="IPR014718">
    <property type="entry name" value="GH-type_carb-bd"/>
</dbReference>
<dbReference type="GO" id="GO:0030246">
    <property type="term" value="F:carbohydrate binding"/>
    <property type="evidence" value="ECO:0007669"/>
    <property type="project" value="InterPro"/>
</dbReference>
<name>A0A4D7DZI4_9HYPH</name>
<keyword evidence="4" id="KW-1185">Reference proteome</keyword>
<reference evidence="2 4" key="2">
    <citation type="submission" date="2021-03" db="EMBL/GenBank/DDBJ databases">
        <title>Rapid diversification of plasmids in a genus of pathogenic and nitrogen fixing bacteria.</title>
        <authorList>
            <person name="Weisberg A.J."/>
            <person name="Miller M."/>
            <person name="Ream W."/>
            <person name="Grunwald N.J."/>
            <person name="Chang J.H."/>
        </authorList>
    </citation>
    <scope>NUCLEOTIDE SEQUENCE [LARGE SCALE GENOMIC DNA]</scope>
    <source>
        <strain evidence="2 4">AF3.44</strain>
    </source>
</reference>
<sequence length="304" mass="33547">MVIELRSDEWRVTLSPHYGATILSADARRDEGRWEPIFAPLEKPEAGLNGGCFVMAPFANRIKGGRFNFNGRDISFPMNRPASNVACHGLARERVWDVLEQDATSVTLHCRINEADYPWRFSITQRISIAGSTLSIELEIENEGDVEMPFGMGLHPWFPRTADTLLKLPAPGHYEQDDTGLPTPVLGHHAAPYLDASRPLKDLGHFDACFAGWPSGTAQIIWPSRHLSLMLTARGALARFVHLYSPDNRDVFCVEPVSHPPDVVNRPALGNDAAMTVLSSGEKMSGELQLRASSLQNDPGRSAL</sequence>
<dbReference type="GO" id="GO:0016853">
    <property type="term" value="F:isomerase activity"/>
    <property type="evidence" value="ECO:0007669"/>
    <property type="project" value="InterPro"/>
</dbReference>
<reference evidence="1 3" key="1">
    <citation type="submission" date="2019-04" db="EMBL/GenBank/DDBJ databases">
        <title>Complete genome sequence of Agrobacterium larrymoorei CFBP5473.</title>
        <authorList>
            <person name="Haryono M."/>
            <person name="Chou L."/>
            <person name="Lin Y.-C."/>
            <person name="Lai E.-M."/>
            <person name="Kuo C.-H."/>
        </authorList>
    </citation>
    <scope>NUCLEOTIDE SEQUENCE [LARGE SCALE GENOMIC DNA]</scope>
    <source>
        <strain evidence="1 3">CFBP5473</strain>
    </source>
</reference>
<evidence type="ECO:0000313" key="2">
    <source>
        <dbReference type="EMBL" id="QYA09100.1"/>
    </source>
</evidence>
<dbReference type="AlphaFoldDB" id="A0A4D7DZI4"/>
<dbReference type="CDD" id="cd09021">
    <property type="entry name" value="Aldose_epim_Ec_YphB"/>
    <property type="match status" value="1"/>
</dbReference>
<dbReference type="OrthoDB" id="9796517at2"/>
<dbReference type="InterPro" id="IPR008183">
    <property type="entry name" value="Aldose_1/G6P_1-epimerase"/>
</dbReference>
<evidence type="ECO:0000313" key="3">
    <source>
        <dbReference type="Proteomes" id="UP000298545"/>
    </source>
</evidence>
<organism evidence="1 3">
    <name type="scientific">Agrobacterium larrymoorei</name>
    <dbReference type="NCBI Taxonomy" id="160699"/>
    <lineage>
        <taxon>Bacteria</taxon>
        <taxon>Pseudomonadati</taxon>
        <taxon>Pseudomonadota</taxon>
        <taxon>Alphaproteobacteria</taxon>
        <taxon>Hyphomicrobiales</taxon>
        <taxon>Rhizobiaceae</taxon>
        <taxon>Rhizobium/Agrobacterium group</taxon>
        <taxon>Agrobacterium</taxon>
    </lineage>
</organism>
<accession>A0A4D7DZI4</accession>
<protein>
    <submittedName>
        <fullName evidence="1">Aldose 1-epimerase</fullName>
    </submittedName>
</protein>
<dbReference type="Gene3D" id="2.70.98.10">
    <property type="match status" value="1"/>
</dbReference>
<dbReference type="InterPro" id="IPR011013">
    <property type="entry name" value="Gal_mutarotase_sf_dom"/>
</dbReference>
<dbReference type="GO" id="GO:0005975">
    <property type="term" value="P:carbohydrate metabolic process"/>
    <property type="evidence" value="ECO:0007669"/>
    <property type="project" value="InterPro"/>
</dbReference>